<sequence length="174" mass="19138">MKKTFIAVLSALLFILTSSSTISRSFTADKESGINMLLIAKLSAKYPLTYLSNNPPRVYTTFKKNNFSAHYALAYLFTPHPTNAGQYEGNVYFVYGVDENDFVPVTAPTGGVNLSGSIRFGTDPQNYPFSVTIPQGSNSLEHEPLPFYGFPYLSSLTVSPSTYLGHGIYTYNAN</sequence>
<reference evidence="2 3" key="1">
    <citation type="submission" date="2018-05" db="EMBL/GenBank/DDBJ databases">
        <title>Mucilaginibacter hurinus sp. nov., isolated from briquette warehouse soil.</title>
        <authorList>
            <person name="Choi L."/>
        </authorList>
    </citation>
    <scope>NUCLEOTIDE SEQUENCE [LARGE SCALE GENOMIC DNA]</scope>
    <source>
        <strain evidence="2 3">ZR32</strain>
    </source>
</reference>
<gene>
    <name evidence="2" type="ORF">DJ568_05670</name>
</gene>
<name>A0A367GTT5_9SPHI</name>
<dbReference type="Proteomes" id="UP000253209">
    <property type="component" value="Unassembled WGS sequence"/>
</dbReference>
<accession>A0A367GTT5</accession>
<organism evidence="2 3">
    <name type="scientific">Mucilaginibacter hurinus</name>
    <dbReference type="NCBI Taxonomy" id="2201324"/>
    <lineage>
        <taxon>Bacteria</taxon>
        <taxon>Pseudomonadati</taxon>
        <taxon>Bacteroidota</taxon>
        <taxon>Sphingobacteriia</taxon>
        <taxon>Sphingobacteriales</taxon>
        <taxon>Sphingobacteriaceae</taxon>
        <taxon>Mucilaginibacter</taxon>
    </lineage>
</organism>
<keyword evidence="3" id="KW-1185">Reference proteome</keyword>
<feature type="signal peptide" evidence="1">
    <location>
        <begin position="1"/>
        <end position="23"/>
    </location>
</feature>
<keyword evidence="1" id="KW-0732">Signal</keyword>
<proteinExistence type="predicted"/>
<dbReference type="AlphaFoldDB" id="A0A367GTT5"/>
<evidence type="ECO:0000256" key="1">
    <source>
        <dbReference type="SAM" id="SignalP"/>
    </source>
</evidence>
<evidence type="ECO:0000313" key="3">
    <source>
        <dbReference type="Proteomes" id="UP000253209"/>
    </source>
</evidence>
<dbReference type="RefSeq" id="WP_114004258.1">
    <property type="nucleotide sequence ID" value="NZ_QGDC01000002.1"/>
</dbReference>
<dbReference type="EMBL" id="QGDC01000002">
    <property type="protein sequence ID" value="RCH56221.1"/>
    <property type="molecule type" value="Genomic_DNA"/>
</dbReference>
<protein>
    <submittedName>
        <fullName evidence="2">Uncharacterized protein</fullName>
    </submittedName>
</protein>
<feature type="chain" id="PRO_5016786868" evidence="1">
    <location>
        <begin position="24"/>
        <end position="174"/>
    </location>
</feature>
<comment type="caution">
    <text evidence="2">The sequence shown here is derived from an EMBL/GenBank/DDBJ whole genome shotgun (WGS) entry which is preliminary data.</text>
</comment>
<evidence type="ECO:0000313" key="2">
    <source>
        <dbReference type="EMBL" id="RCH56221.1"/>
    </source>
</evidence>